<dbReference type="GO" id="GO:0005634">
    <property type="term" value="C:nucleus"/>
    <property type="evidence" value="ECO:0007669"/>
    <property type="project" value="UniProtKB-SubCell"/>
</dbReference>
<feature type="domain" description="Zn(2)-C6 fungal-type" evidence="9">
    <location>
        <begin position="41"/>
        <end position="71"/>
    </location>
</feature>
<feature type="compositionally biased region" description="Polar residues" evidence="8">
    <location>
        <begin position="1"/>
        <end position="15"/>
    </location>
</feature>
<evidence type="ECO:0000256" key="2">
    <source>
        <dbReference type="ARBA" id="ARBA00022723"/>
    </source>
</evidence>
<keyword evidence="4" id="KW-0805">Transcription regulation</keyword>
<feature type="compositionally biased region" description="Polar residues" evidence="8">
    <location>
        <begin position="22"/>
        <end position="31"/>
    </location>
</feature>
<evidence type="ECO:0000256" key="1">
    <source>
        <dbReference type="ARBA" id="ARBA00004123"/>
    </source>
</evidence>
<dbReference type="InterPro" id="IPR036864">
    <property type="entry name" value="Zn2-C6_fun-type_DNA-bd_sf"/>
</dbReference>
<keyword evidence="2" id="KW-0479">Metal-binding</keyword>
<dbReference type="InParanoid" id="A0A2J6TBW8"/>
<dbReference type="SUPFAM" id="SSF57701">
    <property type="entry name" value="Zn2/Cys6 DNA-binding domain"/>
    <property type="match status" value="1"/>
</dbReference>
<evidence type="ECO:0000256" key="5">
    <source>
        <dbReference type="ARBA" id="ARBA00023125"/>
    </source>
</evidence>
<dbReference type="GO" id="GO:0008270">
    <property type="term" value="F:zinc ion binding"/>
    <property type="evidence" value="ECO:0007669"/>
    <property type="project" value="InterPro"/>
</dbReference>
<keyword evidence="11" id="KW-1185">Reference proteome</keyword>
<dbReference type="CDD" id="cd00067">
    <property type="entry name" value="GAL4"/>
    <property type="match status" value="1"/>
</dbReference>
<dbReference type="PROSITE" id="PS50048">
    <property type="entry name" value="ZN2_CY6_FUNGAL_2"/>
    <property type="match status" value="1"/>
</dbReference>
<dbReference type="AlphaFoldDB" id="A0A2J6TBW8"/>
<evidence type="ECO:0000256" key="8">
    <source>
        <dbReference type="SAM" id="MobiDB-lite"/>
    </source>
</evidence>
<evidence type="ECO:0000256" key="6">
    <source>
        <dbReference type="ARBA" id="ARBA00023163"/>
    </source>
</evidence>
<dbReference type="GO" id="GO:0000981">
    <property type="term" value="F:DNA-binding transcription factor activity, RNA polymerase II-specific"/>
    <property type="evidence" value="ECO:0007669"/>
    <property type="project" value="InterPro"/>
</dbReference>
<dbReference type="OrthoDB" id="2399539at2759"/>
<reference evidence="10 11" key="1">
    <citation type="submission" date="2016-04" db="EMBL/GenBank/DDBJ databases">
        <title>A degradative enzymes factory behind the ericoid mycorrhizal symbiosis.</title>
        <authorList>
            <consortium name="DOE Joint Genome Institute"/>
            <person name="Martino E."/>
            <person name="Morin E."/>
            <person name="Grelet G."/>
            <person name="Kuo A."/>
            <person name="Kohler A."/>
            <person name="Daghino S."/>
            <person name="Barry K."/>
            <person name="Choi C."/>
            <person name="Cichocki N."/>
            <person name="Clum A."/>
            <person name="Copeland A."/>
            <person name="Hainaut M."/>
            <person name="Haridas S."/>
            <person name="Labutti K."/>
            <person name="Lindquist E."/>
            <person name="Lipzen A."/>
            <person name="Khouja H.-R."/>
            <person name="Murat C."/>
            <person name="Ohm R."/>
            <person name="Olson A."/>
            <person name="Spatafora J."/>
            <person name="Veneault-Fourrey C."/>
            <person name="Henrissat B."/>
            <person name="Grigoriev I."/>
            <person name="Martin F."/>
            <person name="Perotto S."/>
        </authorList>
    </citation>
    <scope>NUCLEOTIDE SEQUENCE [LARGE SCALE GENOMIC DNA]</scope>
    <source>
        <strain evidence="10 11">E</strain>
    </source>
</reference>
<dbReference type="GeneID" id="36588260"/>
<organism evidence="10 11">
    <name type="scientific">Hyaloscypha bicolor E</name>
    <dbReference type="NCBI Taxonomy" id="1095630"/>
    <lineage>
        <taxon>Eukaryota</taxon>
        <taxon>Fungi</taxon>
        <taxon>Dikarya</taxon>
        <taxon>Ascomycota</taxon>
        <taxon>Pezizomycotina</taxon>
        <taxon>Leotiomycetes</taxon>
        <taxon>Helotiales</taxon>
        <taxon>Hyaloscyphaceae</taxon>
        <taxon>Hyaloscypha</taxon>
        <taxon>Hyaloscypha bicolor</taxon>
    </lineage>
</organism>
<dbReference type="Gene3D" id="4.10.240.10">
    <property type="entry name" value="Zn(2)-C6 fungal-type DNA-binding domain"/>
    <property type="match status" value="1"/>
</dbReference>
<dbReference type="GO" id="GO:0043565">
    <property type="term" value="F:sequence-specific DNA binding"/>
    <property type="evidence" value="ECO:0007669"/>
    <property type="project" value="TreeGrafter"/>
</dbReference>
<name>A0A2J6TBW8_9HELO</name>
<evidence type="ECO:0000256" key="7">
    <source>
        <dbReference type="ARBA" id="ARBA00023242"/>
    </source>
</evidence>
<accession>A0A2J6TBW8</accession>
<sequence>MPSTANNQISVGSPSESRDRQSNGSENNATRSPRRPRVALACQRCKKRKQKCDGQTPTCSNCRSFNADCLYIKPPVPRSRDPYLRAAEDRVAELEGILLREGILDEGQSQWRQLQAAQLVDQPDTNELTVPEPTQRPPKRPCIDTSQDYIEAGVEWEGNTRDRNVNAVVDILRDLSLEASGGYIGASSSITMSRMVGSLVKSRVEPDLGLRTEEHLSPKSSSDGTFDGDSVLELGGMPGNIADKLLMGYLKHIST</sequence>
<dbReference type="PROSITE" id="PS00463">
    <property type="entry name" value="ZN2_CY6_FUNGAL_1"/>
    <property type="match status" value="1"/>
</dbReference>
<keyword evidence="3" id="KW-0862">Zinc</keyword>
<keyword evidence="7" id="KW-0539">Nucleus</keyword>
<comment type="subcellular location">
    <subcellularLocation>
        <location evidence="1">Nucleus</location>
    </subcellularLocation>
</comment>
<keyword evidence="6" id="KW-0804">Transcription</keyword>
<dbReference type="PANTHER" id="PTHR47782:SF12">
    <property type="entry name" value="ZN(II)2CYS6 TRANSCRIPTION FACTOR (EUROFUNG)"/>
    <property type="match status" value="1"/>
</dbReference>
<evidence type="ECO:0000259" key="9">
    <source>
        <dbReference type="PROSITE" id="PS50048"/>
    </source>
</evidence>
<gene>
    <name evidence="10" type="ORF">K444DRAFT_612667</name>
</gene>
<dbReference type="Pfam" id="PF00172">
    <property type="entry name" value="Zn_clus"/>
    <property type="match status" value="1"/>
</dbReference>
<evidence type="ECO:0000313" key="10">
    <source>
        <dbReference type="EMBL" id="PMD60530.1"/>
    </source>
</evidence>
<evidence type="ECO:0000256" key="3">
    <source>
        <dbReference type="ARBA" id="ARBA00022833"/>
    </source>
</evidence>
<evidence type="ECO:0000313" key="11">
    <source>
        <dbReference type="Proteomes" id="UP000235371"/>
    </source>
</evidence>
<dbReference type="EMBL" id="KZ613790">
    <property type="protein sequence ID" value="PMD60530.1"/>
    <property type="molecule type" value="Genomic_DNA"/>
</dbReference>
<dbReference type="InterPro" id="IPR052202">
    <property type="entry name" value="Yeast_MetPath_Reg"/>
</dbReference>
<dbReference type="GO" id="GO:0045944">
    <property type="term" value="P:positive regulation of transcription by RNA polymerase II"/>
    <property type="evidence" value="ECO:0007669"/>
    <property type="project" value="TreeGrafter"/>
</dbReference>
<proteinExistence type="predicted"/>
<dbReference type="SMART" id="SM00066">
    <property type="entry name" value="GAL4"/>
    <property type="match status" value="1"/>
</dbReference>
<feature type="region of interest" description="Disordered" evidence="8">
    <location>
        <begin position="1"/>
        <end position="38"/>
    </location>
</feature>
<dbReference type="RefSeq" id="XP_024737434.1">
    <property type="nucleotide sequence ID" value="XM_024880183.1"/>
</dbReference>
<protein>
    <recommendedName>
        <fullName evidence="9">Zn(2)-C6 fungal-type domain-containing protein</fullName>
    </recommendedName>
</protein>
<evidence type="ECO:0000256" key="4">
    <source>
        <dbReference type="ARBA" id="ARBA00023015"/>
    </source>
</evidence>
<dbReference type="PANTHER" id="PTHR47782">
    <property type="entry name" value="ZN(II)2CYS6 TRANSCRIPTION FACTOR (EUROFUNG)-RELATED"/>
    <property type="match status" value="1"/>
</dbReference>
<keyword evidence="5" id="KW-0238">DNA-binding</keyword>
<dbReference type="Proteomes" id="UP000235371">
    <property type="component" value="Unassembled WGS sequence"/>
</dbReference>
<dbReference type="InterPro" id="IPR001138">
    <property type="entry name" value="Zn2Cys6_DnaBD"/>
</dbReference>